<evidence type="ECO:0000313" key="3">
    <source>
        <dbReference type="EMBL" id="KXT10352.1"/>
    </source>
</evidence>
<evidence type="ECO:0000313" key="4">
    <source>
        <dbReference type="Proteomes" id="UP000073492"/>
    </source>
</evidence>
<evidence type="ECO:0000256" key="2">
    <source>
        <dbReference type="SAM" id="SignalP"/>
    </source>
</evidence>
<dbReference type="EMBL" id="LFZO01000265">
    <property type="protein sequence ID" value="KXT10352.1"/>
    <property type="molecule type" value="Genomic_DNA"/>
</dbReference>
<reference evidence="3 4" key="1">
    <citation type="submission" date="2015-07" db="EMBL/GenBank/DDBJ databases">
        <title>Comparative genomics of the Sigatoka disease complex on banana suggests a link between parallel evolutionary changes in Pseudocercospora fijiensis and Pseudocercospora eumusae and increased virulence on the banana host.</title>
        <authorList>
            <person name="Chang T.-C."/>
            <person name="Salvucci A."/>
            <person name="Crous P.W."/>
            <person name="Stergiopoulos I."/>
        </authorList>
    </citation>
    <scope>NUCLEOTIDE SEQUENCE [LARGE SCALE GENOMIC DNA]</scope>
    <source>
        <strain evidence="3 4">CBS 116634</strain>
    </source>
</reference>
<sequence length="274" mass="28661">MLPLSALLMAGAWFSPLDSFNTVAKGYAAFPLTWYAAFPLTWKDAAFSAASAAAAAAPLEKEQAALKWQGLGYCGYHGVILLPSSAKVRQGVPLGCDQQTEYTASRHDNPEPFDSREARATEESMASSVGLDLHGMDGAMLSLSPVKFAQESGPFEYLGELDWKQLSYQSLKLGIPLVCPATIPYIAGVSMIENGHNVYQHGLTWGNVFGLATAGLVVFGPGGGDLLSAAGFDKVGVRAGSFAAVYQAANYGGATPAGGIFAWAESCGMRSCAG</sequence>
<protein>
    <submittedName>
        <fullName evidence="3">Uncharacterized protein</fullName>
    </submittedName>
</protein>
<organism evidence="3 4">
    <name type="scientific">Pseudocercospora musae</name>
    <dbReference type="NCBI Taxonomy" id="113226"/>
    <lineage>
        <taxon>Eukaryota</taxon>
        <taxon>Fungi</taxon>
        <taxon>Dikarya</taxon>
        <taxon>Ascomycota</taxon>
        <taxon>Pezizomycotina</taxon>
        <taxon>Dothideomycetes</taxon>
        <taxon>Dothideomycetidae</taxon>
        <taxon>Mycosphaerellales</taxon>
        <taxon>Mycosphaerellaceae</taxon>
        <taxon>Pseudocercospora</taxon>
    </lineage>
</organism>
<proteinExistence type="predicted"/>
<feature type="compositionally biased region" description="Basic and acidic residues" evidence="1">
    <location>
        <begin position="104"/>
        <end position="121"/>
    </location>
</feature>
<comment type="caution">
    <text evidence="3">The sequence shown here is derived from an EMBL/GenBank/DDBJ whole genome shotgun (WGS) entry which is preliminary data.</text>
</comment>
<gene>
    <name evidence="3" type="ORF">AC579_9161</name>
</gene>
<feature type="signal peptide" evidence="2">
    <location>
        <begin position="1"/>
        <end position="19"/>
    </location>
</feature>
<feature type="region of interest" description="Disordered" evidence="1">
    <location>
        <begin position="101"/>
        <end position="121"/>
    </location>
</feature>
<feature type="chain" id="PRO_5007297228" evidence="2">
    <location>
        <begin position="20"/>
        <end position="274"/>
    </location>
</feature>
<dbReference type="Gene3D" id="6.10.110.10">
    <property type="match status" value="1"/>
</dbReference>
<keyword evidence="2" id="KW-0732">Signal</keyword>
<accession>A0A139I753</accession>
<name>A0A139I753_9PEZI</name>
<dbReference type="OrthoDB" id="440424at2759"/>
<keyword evidence="4" id="KW-1185">Reference proteome</keyword>
<evidence type="ECO:0000256" key="1">
    <source>
        <dbReference type="SAM" id="MobiDB-lite"/>
    </source>
</evidence>
<dbReference type="AlphaFoldDB" id="A0A139I753"/>
<dbReference type="InterPro" id="IPR038213">
    <property type="entry name" value="IFI6/IFI27-like_sf"/>
</dbReference>
<dbReference type="Proteomes" id="UP000073492">
    <property type="component" value="Unassembled WGS sequence"/>
</dbReference>